<dbReference type="AlphaFoldDB" id="A0AAJ0M0U8"/>
<dbReference type="RefSeq" id="XP_062720626.1">
    <property type="nucleotide sequence ID" value="XM_062866347.1"/>
</dbReference>
<sequence length="337" mass="39243">MELWSEPLPNTSYNAVLSDSIASPLNSRMLYNRQSEKNNFWPKRVISIGNPNKLILVEGQLYREDYLVLSYCWGPLIDQEKKRFYTTSENYEARKRGFNYDELPKTFQDAVQGPDGDWDSEATTIADIFACAYYTIAASSPLFILTYIYDFEKDVDKGPLIKRAWLIKLEPPFGKQYFILDPNFPHRLQQSRFTCTVDFVQFLFRKYSISGLTVKTNRDIAIYSLVEHIGQVLRTKDLLIPRFEDLGFANDGQTLSIEARKFRGNCRMEEKGEEYIIFNGTEKVGSLYMVKDNKEDPRKTYYVLMIREKAGSRGYKRIGVEKVEAQYMSIDCEARML</sequence>
<keyword evidence="2" id="KW-1185">Reference proteome</keyword>
<evidence type="ECO:0008006" key="3">
    <source>
        <dbReference type="Google" id="ProtNLM"/>
    </source>
</evidence>
<dbReference type="GeneID" id="87885176"/>
<gene>
    <name evidence="1" type="ORF">B0T15DRAFT_486331</name>
</gene>
<protein>
    <recommendedName>
        <fullName evidence="3">Heterokaryon incompatibility domain-containing protein</fullName>
    </recommendedName>
</protein>
<dbReference type="EMBL" id="JAUDZG010000005">
    <property type="protein sequence ID" value="KAK3304846.1"/>
    <property type="molecule type" value="Genomic_DNA"/>
</dbReference>
<accession>A0AAJ0M0U8</accession>
<proteinExistence type="predicted"/>
<evidence type="ECO:0000313" key="1">
    <source>
        <dbReference type="EMBL" id="KAK3304846.1"/>
    </source>
</evidence>
<name>A0AAJ0M0U8_9PEZI</name>
<organism evidence="1 2">
    <name type="scientific">Chaetomium strumarium</name>
    <dbReference type="NCBI Taxonomy" id="1170767"/>
    <lineage>
        <taxon>Eukaryota</taxon>
        <taxon>Fungi</taxon>
        <taxon>Dikarya</taxon>
        <taxon>Ascomycota</taxon>
        <taxon>Pezizomycotina</taxon>
        <taxon>Sordariomycetes</taxon>
        <taxon>Sordariomycetidae</taxon>
        <taxon>Sordariales</taxon>
        <taxon>Chaetomiaceae</taxon>
        <taxon>Chaetomium</taxon>
    </lineage>
</organism>
<comment type="caution">
    <text evidence="1">The sequence shown here is derived from an EMBL/GenBank/DDBJ whole genome shotgun (WGS) entry which is preliminary data.</text>
</comment>
<dbReference type="Proteomes" id="UP001273166">
    <property type="component" value="Unassembled WGS sequence"/>
</dbReference>
<reference evidence="1" key="2">
    <citation type="submission" date="2023-06" db="EMBL/GenBank/DDBJ databases">
        <authorList>
            <consortium name="Lawrence Berkeley National Laboratory"/>
            <person name="Mondo S.J."/>
            <person name="Hensen N."/>
            <person name="Bonometti L."/>
            <person name="Westerberg I."/>
            <person name="Brannstrom I.O."/>
            <person name="Guillou S."/>
            <person name="Cros-Aarteil S."/>
            <person name="Calhoun S."/>
            <person name="Haridas S."/>
            <person name="Kuo A."/>
            <person name="Pangilinan J."/>
            <person name="Riley R."/>
            <person name="Labutti K."/>
            <person name="Andreopoulos B."/>
            <person name="Lipzen A."/>
            <person name="Chen C."/>
            <person name="Yanf M."/>
            <person name="Daum C."/>
            <person name="Ng V."/>
            <person name="Clum A."/>
            <person name="Steindorff A."/>
            <person name="Ohm R."/>
            <person name="Martin F."/>
            <person name="Silar P."/>
            <person name="Natvig D."/>
            <person name="Lalanne C."/>
            <person name="Gautier V."/>
            <person name="Ament-Velasquez S.L."/>
            <person name="Kruys A."/>
            <person name="Hutchinson M.I."/>
            <person name="Powell A.J."/>
            <person name="Barry K."/>
            <person name="Miller A.N."/>
            <person name="Grigoriev I.V."/>
            <person name="Debuchy R."/>
            <person name="Gladieux P."/>
            <person name="Thoren M.H."/>
            <person name="Johannesson H."/>
        </authorList>
    </citation>
    <scope>NUCLEOTIDE SEQUENCE</scope>
    <source>
        <strain evidence="1">CBS 333.67</strain>
    </source>
</reference>
<evidence type="ECO:0000313" key="2">
    <source>
        <dbReference type="Proteomes" id="UP001273166"/>
    </source>
</evidence>
<reference evidence="1" key="1">
    <citation type="journal article" date="2023" name="Mol. Phylogenet. Evol.">
        <title>Genome-scale phylogeny and comparative genomics of the fungal order Sordariales.</title>
        <authorList>
            <person name="Hensen N."/>
            <person name="Bonometti L."/>
            <person name="Westerberg I."/>
            <person name="Brannstrom I.O."/>
            <person name="Guillou S."/>
            <person name="Cros-Aarteil S."/>
            <person name="Calhoun S."/>
            <person name="Haridas S."/>
            <person name="Kuo A."/>
            <person name="Mondo S."/>
            <person name="Pangilinan J."/>
            <person name="Riley R."/>
            <person name="LaButti K."/>
            <person name="Andreopoulos B."/>
            <person name="Lipzen A."/>
            <person name="Chen C."/>
            <person name="Yan M."/>
            <person name="Daum C."/>
            <person name="Ng V."/>
            <person name="Clum A."/>
            <person name="Steindorff A."/>
            <person name="Ohm R.A."/>
            <person name="Martin F."/>
            <person name="Silar P."/>
            <person name="Natvig D.O."/>
            <person name="Lalanne C."/>
            <person name="Gautier V."/>
            <person name="Ament-Velasquez S.L."/>
            <person name="Kruys A."/>
            <person name="Hutchinson M.I."/>
            <person name="Powell A.J."/>
            <person name="Barry K."/>
            <person name="Miller A.N."/>
            <person name="Grigoriev I.V."/>
            <person name="Debuchy R."/>
            <person name="Gladieux P."/>
            <person name="Hiltunen Thoren M."/>
            <person name="Johannesson H."/>
        </authorList>
    </citation>
    <scope>NUCLEOTIDE SEQUENCE</scope>
    <source>
        <strain evidence="1">CBS 333.67</strain>
    </source>
</reference>